<sequence>MAGGLMQLVAYGAQDVFLTGTPEITFWKVSYRRHTNFAMESIEQTFSGQADFGRRVTCTISRNGDLAYRTYLQVTLPEINQSMATSGSDGVFARWLDYIGEQLVAQVEVEIGGQRIDRQYGDWMHIWNQLTLSKEQQRGYFKMIGNTTQLTYITDPAFAAVSGPCAAAGGPSQVCAPRNALPETTLYIPLLFWFCRNPGLALPLIALKSVGQKSIQPKISEHCFGKNLLWSQGDENRQTQMLVACC</sequence>
<name>A0A6C0H3M2_9ZZZZ</name>
<feature type="domain" description="Major capsid protein N-terminal" evidence="1">
    <location>
        <begin position="25"/>
        <end position="208"/>
    </location>
</feature>
<reference evidence="2" key="1">
    <citation type="journal article" date="2020" name="Nature">
        <title>Giant virus diversity and host interactions through global metagenomics.</title>
        <authorList>
            <person name="Schulz F."/>
            <person name="Roux S."/>
            <person name="Paez-Espino D."/>
            <person name="Jungbluth S."/>
            <person name="Walsh D.A."/>
            <person name="Denef V.J."/>
            <person name="McMahon K.D."/>
            <person name="Konstantinidis K.T."/>
            <person name="Eloe-Fadrosh E.A."/>
            <person name="Kyrpides N.C."/>
            <person name="Woyke T."/>
        </authorList>
    </citation>
    <scope>NUCLEOTIDE SEQUENCE</scope>
    <source>
        <strain evidence="2">GVMAG-M-3300023179-59</strain>
    </source>
</reference>
<organism evidence="2">
    <name type="scientific">viral metagenome</name>
    <dbReference type="NCBI Taxonomy" id="1070528"/>
    <lineage>
        <taxon>unclassified sequences</taxon>
        <taxon>metagenomes</taxon>
        <taxon>organismal metagenomes</taxon>
    </lineage>
</organism>
<dbReference type="InterPro" id="IPR016112">
    <property type="entry name" value="VP_dsDNA_II"/>
</dbReference>
<protein>
    <recommendedName>
        <fullName evidence="1">Major capsid protein N-terminal domain-containing protein</fullName>
    </recommendedName>
</protein>
<proteinExistence type="predicted"/>
<dbReference type="SUPFAM" id="SSF49749">
    <property type="entry name" value="Group II dsDNA viruses VP"/>
    <property type="match status" value="1"/>
</dbReference>
<dbReference type="AlphaFoldDB" id="A0A6C0H3M2"/>
<evidence type="ECO:0000313" key="2">
    <source>
        <dbReference type="EMBL" id="QHT74643.1"/>
    </source>
</evidence>
<dbReference type="Pfam" id="PF16903">
    <property type="entry name" value="Capsid_N"/>
    <property type="match status" value="1"/>
</dbReference>
<accession>A0A6C0H3M2</accession>
<dbReference type="Gene3D" id="2.70.9.10">
    <property type="entry name" value="Adenovirus Type 2 Hexon, domain 4"/>
    <property type="match status" value="1"/>
</dbReference>
<dbReference type="InterPro" id="IPR031654">
    <property type="entry name" value="Capsid_N"/>
</dbReference>
<dbReference type="EMBL" id="MN739853">
    <property type="protein sequence ID" value="QHT74643.1"/>
    <property type="molecule type" value="Genomic_DNA"/>
</dbReference>
<evidence type="ECO:0000259" key="1">
    <source>
        <dbReference type="Pfam" id="PF16903"/>
    </source>
</evidence>